<keyword evidence="1" id="KW-0472">Membrane</keyword>
<comment type="caution">
    <text evidence="2">The sequence shown here is derived from an EMBL/GenBank/DDBJ whole genome shotgun (WGS) entry which is preliminary data.</text>
</comment>
<keyword evidence="1" id="KW-1133">Transmembrane helix</keyword>
<name>A0A8T0I2X0_CERPU</name>
<evidence type="ECO:0000313" key="3">
    <source>
        <dbReference type="Proteomes" id="UP000822688"/>
    </source>
</evidence>
<evidence type="ECO:0000256" key="1">
    <source>
        <dbReference type="SAM" id="Phobius"/>
    </source>
</evidence>
<evidence type="ECO:0000313" key="2">
    <source>
        <dbReference type="EMBL" id="KAG0577810.1"/>
    </source>
</evidence>
<keyword evidence="3" id="KW-1185">Reference proteome</keyword>
<gene>
    <name evidence="2" type="ORF">KC19_5G183800</name>
</gene>
<dbReference type="EMBL" id="CM026425">
    <property type="protein sequence ID" value="KAG0577810.1"/>
    <property type="molecule type" value="Genomic_DNA"/>
</dbReference>
<keyword evidence="1" id="KW-0812">Transmembrane</keyword>
<protein>
    <submittedName>
        <fullName evidence="2">Uncharacterized protein</fullName>
    </submittedName>
</protein>
<reference evidence="2" key="1">
    <citation type="submission" date="2020-06" db="EMBL/GenBank/DDBJ databases">
        <title>WGS assembly of Ceratodon purpureus strain R40.</title>
        <authorList>
            <person name="Carey S.B."/>
            <person name="Jenkins J."/>
            <person name="Shu S."/>
            <person name="Lovell J.T."/>
            <person name="Sreedasyam A."/>
            <person name="Maumus F."/>
            <person name="Tiley G.P."/>
            <person name="Fernandez-Pozo N."/>
            <person name="Barry K."/>
            <person name="Chen C."/>
            <person name="Wang M."/>
            <person name="Lipzen A."/>
            <person name="Daum C."/>
            <person name="Saski C.A."/>
            <person name="Payton A.C."/>
            <person name="Mcbreen J.C."/>
            <person name="Conrad R.E."/>
            <person name="Kollar L.M."/>
            <person name="Olsson S."/>
            <person name="Huttunen S."/>
            <person name="Landis J.B."/>
            <person name="Wickett N.J."/>
            <person name="Johnson M.G."/>
            <person name="Rensing S.A."/>
            <person name="Grimwood J."/>
            <person name="Schmutz J."/>
            <person name="Mcdaniel S.F."/>
        </authorList>
    </citation>
    <scope>NUCLEOTIDE SEQUENCE</scope>
    <source>
        <strain evidence="2">R40</strain>
    </source>
</reference>
<feature type="transmembrane region" description="Helical" evidence="1">
    <location>
        <begin position="75"/>
        <end position="97"/>
    </location>
</feature>
<dbReference type="AlphaFoldDB" id="A0A8T0I2X0"/>
<sequence>MFLHVYRQKYLQGVGNLLVSHMGHEREREREHEADRGAALLCCRCGQFCDTPLLQLGWGEAFGRGGLLPSLWKSLLLLLFWSLWCCCVCMVFVHFSALL</sequence>
<organism evidence="2 3">
    <name type="scientific">Ceratodon purpureus</name>
    <name type="common">Fire moss</name>
    <name type="synonym">Dicranum purpureum</name>
    <dbReference type="NCBI Taxonomy" id="3225"/>
    <lineage>
        <taxon>Eukaryota</taxon>
        <taxon>Viridiplantae</taxon>
        <taxon>Streptophyta</taxon>
        <taxon>Embryophyta</taxon>
        <taxon>Bryophyta</taxon>
        <taxon>Bryophytina</taxon>
        <taxon>Bryopsida</taxon>
        <taxon>Dicranidae</taxon>
        <taxon>Pseudoditrichales</taxon>
        <taxon>Ditrichaceae</taxon>
        <taxon>Ceratodon</taxon>
    </lineage>
</organism>
<proteinExistence type="predicted"/>
<dbReference type="Proteomes" id="UP000822688">
    <property type="component" value="Chromosome 5"/>
</dbReference>
<accession>A0A8T0I2X0</accession>